<dbReference type="InterPro" id="IPR001714">
    <property type="entry name" value="Pept_M24_MAP"/>
</dbReference>
<evidence type="ECO:0000256" key="3">
    <source>
        <dbReference type="ARBA" id="ARBA00022670"/>
    </source>
</evidence>
<dbReference type="AlphaFoldDB" id="A0AAE9ZWV9"/>
<feature type="domain" description="Peptidase M24" evidence="8">
    <location>
        <begin position="13"/>
        <end position="245"/>
    </location>
</feature>
<feature type="binding site" evidence="6">
    <location>
        <position position="181"/>
    </location>
    <ligand>
        <name>substrate</name>
    </ligand>
</feature>
<dbReference type="EC" id="3.4.11.18" evidence="6 7"/>
<feature type="binding site" evidence="6">
    <location>
        <position position="238"/>
    </location>
    <ligand>
        <name>a divalent metal cation</name>
        <dbReference type="ChEBI" id="CHEBI:60240"/>
        <label>1</label>
    </ligand>
</feature>
<evidence type="ECO:0000256" key="7">
    <source>
        <dbReference type="RuleBase" id="RU003653"/>
    </source>
</evidence>
<accession>A0AAE9ZWV9</accession>
<protein>
    <recommendedName>
        <fullName evidence="6 7">Methionine aminopeptidase</fullName>
        <shortName evidence="6">MAP</shortName>
        <shortName evidence="6">MetAP</shortName>
        <ecNumber evidence="6 7">3.4.11.18</ecNumber>
    </recommendedName>
    <alternativeName>
        <fullName evidence="6">Peptidase M</fullName>
    </alternativeName>
</protein>
<sequence length="267" mass="28948">MAIPIKNQNAIAKMRDASAIAATVLYTLNEHVAPGITTYDLDQIGRDLIAKLGARSACYGYQVGSRRFPAYTCLSVNEEVVHGIGSMKRILSDGDIIALDVVVEYDGYIGDNAMTVPVGAISDDRAKLLRVTEEALRLGIAKATVGNRIGDISYAVQTYVEKHGFGVVRDMVGHGVGTSMHEEPQIPNFGRRGKGELIRPGMTLAIEPMVNIGNWRTKTLRDGWTITTVDNSDSAHFEHTVLTTEQGPEILTIPRLDSSPTVHAMTA</sequence>
<dbReference type="EMBL" id="CP119075">
    <property type="protein sequence ID" value="WED65637.1"/>
    <property type="molecule type" value="Genomic_DNA"/>
</dbReference>
<feature type="binding site" evidence="6">
    <location>
        <position position="238"/>
    </location>
    <ligand>
        <name>a divalent metal cation</name>
        <dbReference type="ChEBI" id="CHEBI:60240"/>
        <label>2</label>
        <note>catalytic</note>
    </ligand>
</feature>
<evidence type="ECO:0000256" key="1">
    <source>
        <dbReference type="ARBA" id="ARBA00002521"/>
    </source>
</evidence>
<dbReference type="RefSeq" id="WP_330930166.1">
    <property type="nucleotide sequence ID" value="NZ_CP119075.1"/>
</dbReference>
<evidence type="ECO:0000256" key="4">
    <source>
        <dbReference type="ARBA" id="ARBA00022723"/>
    </source>
</evidence>
<dbReference type="GO" id="GO:0005829">
    <property type="term" value="C:cytosol"/>
    <property type="evidence" value="ECO:0007669"/>
    <property type="project" value="TreeGrafter"/>
</dbReference>
<feature type="binding site" evidence="6">
    <location>
        <position position="111"/>
    </location>
    <ligand>
        <name>a divalent metal cation</name>
        <dbReference type="ChEBI" id="CHEBI:60240"/>
        <label>1</label>
    </ligand>
</feature>
<dbReference type="GO" id="GO:0006508">
    <property type="term" value="P:proteolysis"/>
    <property type="evidence" value="ECO:0007669"/>
    <property type="project" value="UniProtKB-KW"/>
</dbReference>
<keyword evidence="5 6" id="KW-0378">Hydrolase</keyword>
<dbReference type="HAMAP" id="MF_01974">
    <property type="entry name" value="MetAP_1"/>
    <property type="match status" value="1"/>
</dbReference>
<keyword evidence="3 6" id="KW-0645">Protease</keyword>
<dbReference type="KEGG" id="slom:PXH66_02085"/>
<dbReference type="PANTHER" id="PTHR43330:SF27">
    <property type="entry name" value="METHIONINE AMINOPEPTIDASE"/>
    <property type="match status" value="1"/>
</dbReference>
<keyword evidence="4 6" id="KW-0479">Metal-binding</keyword>
<dbReference type="InterPro" id="IPR036005">
    <property type="entry name" value="Creatinase/aminopeptidase-like"/>
</dbReference>
<comment type="cofactor">
    <cofactor evidence="6">
        <name>Co(2+)</name>
        <dbReference type="ChEBI" id="CHEBI:48828"/>
    </cofactor>
    <cofactor evidence="6">
        <name>Zn(2+)</name>
        <dbReference type="ChEBI" id="CHEBI:29105"/>
    </cofactor>
    <cofactor evidence="6">
        <name>Mn(2+)</name>
        <dbReference type="ChEBI" id="CHEBI:29035"/>
    </cofactor>
    <cofactor evidence="6">
        <name>Fe(2+)</name>
        <dbReference type="ChEBI" id="CHEBI:29033"/>
    </cofactor>
    <text evidence="6">Binds 2 divalent metal cations per subunit. Has a high-affinity and a low affinity metal-binding site. The true nature of the physiological cofactor is under debate. The enzyme is active with cobalt, zinc, manganese or divalent iron ions. Most likely, methionine aminopeptidases function as mononuclear Fe(2+)-metalloproteases under physiological conditions, and the catalytically relevant metal-binding site has been assigned to the histidine-containing high-affinity site.</text>
</comment>
<dbReference type="Gene3D" id="3.90.230.10">
    <property type="entry name" value="Creatinase/methionine aminopeptidase superfamily"/>
    <property type="match status" value="1"/>
</dbReference>
<evidence type="ECO:0000259" key="8">
    <source>
        <dbReference type="Pfam" id="PF00557"/>
    </source>
</evidence>
<dbReference type="Pfam" id="PF00557">
    <property type="entry name" value="Peptidase_M24"/>
    <property type="match status" value="1"/>
</dbReference>
<evidence type="ECO:0000256" key="6">
    <source>
        <dbReference type="HAMAP-Rule" id="MF_01974"/>
    </source>
</evidence>
<dbReference type="InterPro" id="IPR002467">
    <property type="entry name" value="Pept_M24A_MAP1"/>
</dbReference>
<organism evidence="9 10">
    <name type="scientific">Synoicihabitans lomoniglobus</name>
    <dbReference type="NCBI Taxonomy" id="2909285"/>
    <lineage>
        <taxon>Bacteria</taxon>
        <taxon>Pseudomonadati</taxon>
        <taxon>Verrucomicrobiota</taxon>
        <taxon>Opitutia</taxon>
        <taxon>Opitutales</taxon>
        <taxon>Opitutaceae</taxon>
        <taxon>Synoicihabitans</taxon>
    </lineage>
</organism>
<reference evidence="9" key="1">
    <citation type="submission" date="2023-03" db="EMBL/GenBank/DDBJ databases">
        <title>Lomoglobus Profundus gen. nov., sp. nov., a novel member of the phylum Verrucomicrobia, isolated from deep-marine sediment of South China Sea.</title>
        <authorList>
            <person name="Ahmad T."/>
            <person name="Ishaq S.E."/>
            <person name="Wang F."/>
        </authorList>
    </citation>
    <scope>NUCLEOTIDE SEQUENCE</scope>
    <source>
        <strain evidence="9">LMO-M01</strain>
    </source>
</reference>
<dbReference type="GO" id="GO:0070006">
    <property type="term" value="F:metalloaminopeptidase activity"/>
    <property type="evidence" value="ECO:0007669"/>
    <property type="project" value="UniProtKB-UniRule"/>
</dbReference>
<comment type="subunit">
    <text evidence="6">Monomer.</text>
</comment>
<comment type="similarity">
    <text evidence="6">Belongs to the peptidase M24A family. Methionine aminopeptidase type 1 subfamily.</text>
</comment>
<feature type="binding site" evidence="6">
    <location>
        <position position="174"/>
    </location>
    <ligand>
        <name>a divalent metal cation</name>
        <dbReference type="ChEBI" id="CHEBI:60240"/>
        <label>2</label>
        <note>catalytic</note>
    </ligand>
</feature>
<evidence type="ECO:0000256" key="2">
    <source>
        <dbReference type="ARBA" id="ARBA00022438"/>
    </source>
</evidence>
<feature type="binding site" evidence="6">
    <location>
        <position position="111"/>
    </location>
    <ligand>
        <name>a divalent metal cation</name>
        <dbReference type="ChEBI" id="CHEBI:60240"/>
        <label>2</label>
        <note>catalytic</note>
    </ligand>
</feature>
<evidence type="ECO:0000313" key="10">
    <source>
        <dbReference type="Proteomes" id="UP001218638"/>
    </source>
</evidence>
<dbReference type="InterPro" id="IPR000994">
    <property type="entry name" value="Pept_M24"/>
</dbReference>
<dbReference type="GO" id="GO:0004239">
    <property type="term" value="F:initiator methionyl aminopeptidase activity"/>
    <property type="evidence" value="ECO:0007669"/>
    <property type="project" value="UniProtKB-UniRule"/>
</dbReference>
<name>A0AAE9ZWV9_9BACT</name>
<dbReference type="NCBIfam" id="TIGR00500">
    <property type="entry name" value="met_pdase_I"/>
    <property type="match status" value="1"/>
</dbReference>
<feature type="binding site" evidence="6">
    <location>
        <position position="82"/>
    </location>
    <ligand>
        <name>substrate</name>
    </ligand>
</feature>
<dbReference type="PANTHER" id="PTHR43330">
    <property type="entry name" value="METHIONINE AMINOPEPTIDASE"/>
    <property type="match status" value="1"/>
</dbReference>
<dbReference type="PROSITE" id="PS00680">
    <property type="entry name" value="MAP_1"/>
    <property type="match status" value="1"/>
</dbReference>
<proteinExistence type="inferred from homology"/>
<feature type="binding site" evidence="6">
    <location>
        <position position="100"/>
    </location>
    <ligand>
        <name>a divalent metal cation</name>
        <dbReference type="ChEBI" id="CHEBI:60240"/>
        <label>1</label>
    </ligand>
</feature>
<dbReference type="Proteomes" id="UP001218638">
    <property type="component" value="Chromosome"/>
</dbReference>
<gene>
    <name evidence="6 9" type="primary">map</name>
    <name evidence="9" type="ORF">PXH66_02085</name>
</gene>
<dbReference type="PRINTS" id="PR00599">
    <property type="entry name" value="MAPEPTIDASE"/>
</dbReference>
<comment type="function">
    <text evidence="1 6">Removes the N-terminal methionine from nascent proteins. The N-terminal methionine is often cleaved when the second residue in the primary sequence is small and uncharged (Met-Ala-, Cys, Gly, Pro, Ser, Thr, or Val). Requires deformylation of the N(alpha)-formylated initiator methionine before it can be hydrolyzed.</text>
</comment>
<feature type="binding site" evidence="6">
    <location>
        <position position="207"/>
    </location>
    <ligand>
        <name>a divalent metal cation</name>
        <dbReference type="ChEBI" id="CHEBI:60240"/>
        <label>2</label>
        <note>catalytic</note>
    </ligand>
</feature>
<keyword evidence="10" id="KW-1185">Reference proteome</keyword>
<dbReference type="GO" id="GO:0046872">
    <property type="term" value="F:metal ion binding"/>
    <property type="evidence" value="ECO:0007669"/>
    <property type="project" value="UniProtKB-UniRule"/>
</dbReference>
<comment type="catalytic activity">
    <reaction evidence="6 7">
        <text>Release of N-terminal amino acids, preferentially methionine, from peptides and arylamides.</text>
        <dbReference type="EC" id="3.4.11.18"/>
    </reaction>
</comment>
<evidence type="ECO:0000313" key="9">
    <source>
        <dbReference type="EMBL" id="WED65637.1"/>
    </source>
</evidence>
<evidence type="ECO:0000256" key="5">
    <source>
        <dbReference type="ARBA" id="ARBA00022801"/>
    </source>
</evidence>
<dbReference type="CDD" id="cd01086">
    <property type="entry name" value="MetAP1"/>
    <property type="match status" value="1"/>
</dbReference>
<dbReference type="SUPFAM" id="SSF55920">
    <property type="entry name" value="Creatinase/aminopeptidase"/>
    <property type="match status" value="1"/>
</dbReference>
<keyword evidence="2 6" id="KW-0031">Aminopeptidase</keyword>